<dbReference type="InterPro" id="IPR007555">
    <property type="entry name" value="DUF499"/>
</dbReference>
<sequence>MLLKPWYDVLKLRKELCENVNQEWLEFAVPFPKARDAQGTEEYSDPAQFFRSTYISHPLTKLACDVMSRLSGSREHSAIFSVVAPHGGGKTHALTMLYHLVRAGNDAVKLSGAPRLFAQTGLTALSVPRLAAFSGVTFDLSKRRSGKRGDPTRKTLWGELVFQLGGSEAFELIEEDDVMMRAPARDTLQRILPQGVPCLILIDDLLAYIRRESSAEMRQQIFRFFSDLAQLIQQEEKTAFVITLPPSMANIDRQDALELQRYADLFRHLGETVTLVVAHDAGEILRRRLFIWEAEEISSDGKLILPNDALETCRTYGKWVRKHLVQFPAWFPSSHAERVFRDAYPFHPELLAVFVRKWSALPTFESLRGMLRLMALLLSVVHRDSYSKVYSDALISSGVAPLERFEFRDAVCAQLGWDQRLEVPIFTDICGQGAFAVRLDAEASDDIKHNRLHQKTATAIFLESVGGISDALSLQAAESEIRLAVGEPDFPLKAVDTVLDALAERCYYLTRDEHIYRFKLTPNLNKLFADRSPDIDEERIDEQVKSAIQQVFSAPSLVVLFPETPADLPDRPAITLAVAAPNYHKNDASTMQLMTALTHQTAEGERIFKNGVLWALPEDDAQLRKEARSLLTWQDMYQEFQVEPEQIEMISENEPARALRQISDHIIKTEHRLHDLVWYAYHHVVLLNKSYEFEFVDLGHLEPGGLNSLPVMLLNQLRLFDYVADSVSPRFLKHNWPAEYLQQPWSAKAVKELFFKLPHFPRLTTVEAIKDMIAKGATSGLLAYVGAKVEDKYTPFYYQKLLNAADVELSDERFILSPAQAETYLSGLKRVLASLMIDAPKVSLMSGEKITFTVRALDEHGEEITRNVHWEATGGTIDEHGVFTAGEKDGNDFEVRATVANKSAWVKVSILSKKPESPEEQLSHLIAMPPESAPAAVPAAAPPTMLHWAGTLTPEQLTAFSEAVSNTFAAEFSLSFDIQMEMGGESGIALEQIERVKAALRAVGLADDLLAS</sequence>
<dbReference type="Pfam" id="PF04465">
    <property type="entry name" value="DUF499"/>
    <property type="match status" value="1"/>
</dbReference>
<evidence type="ECO:0000313" key="2">
    <source>
        <dbReference type="Proteomes" id="UP000030700"/>
    </source>
</evidence>
<reference evidence="1 2" key="1">
    <citation type="journal article" date="2015" name="PeerJ">
        <title>First genomic representation of candidate bacterial phylum KSB3 points to enhanced environmental sensing as a trigger of wastewater bulking.</title>
        <authorList>
            <person name="Sekiguchi Y."/>
            <person name="Ohashi A."/>
            <person name="Parks D.H."/>
            <person name="Yamauchi T."/>
            <person name="Tyson G.W."/>
            <person name="Hugenholtz P."/>
        </authorList>
    </citation>
    <scope>NUCLEOTIDE SEQUENCE [LARGE SCALE GENOMIC DNA]</scope>
</reference>
<dbReference type="InterPro" id="IPR027417">
    <property type="entry name" value="P-loop_NTPase"/>
</dbReference>
<dbReference type="HOGENOM" id="CLU_010124_0_0_0"/>
<dbReference type="Proteomes" id="UP000030700">
    <property type="component" value="Unassembled WGS sequence"/>
</dbReference>
<dbReference type="EMBL" id="DF820455">
    <property type="protein sequence ID" value="GAK50045.1"/>
    <property type="molecule type" value="Genomic_DNA"/>
</dbReference>
<dbReference type="STRING" id="1499966.U14_01270"/>
<protein>
    <submittedName>
        <fullName evidence="1">ATPase (AAA+ superfamily)-like protein</fullName>
    </submittedName>
</protein>
<dbReference type="SUPFAM" id="SSF52540">
    <property type="entry name" value="P-loop containing nucleoside triphosphate hydrolases"/>
    <property type="match status" value="1"/>
</dbReference>
<organism evidence="1 2">
    <name type="scientific">Candidatus Moduliflexus flocculans</name>
    <dbReference type="NCBI Taxonomy" id="1499966"/>
    <lineage>
        <taxon>Bacteria</taxon>
        <taxon>Candidatus Moduliflexota</taxon>
        <taxon>Candidatus Moduliflexia</taxon>
        <taxon>Candidatus Moduliflexales</taxon>
        <taxon>Candidatus Moduliflexaceae</taxon>
    </lineage>
</organism>
<evidence type="ECO:0000313" key="1">
    <source>
        <dbReference type="EMBL" id="GAK50045.1"/>
    </source>
</evidence>
<keyword evidence="2" id="KW-1185">Reference proteome</keyword>
<gene>
    <name evidence="1" type="ORF">U14_01270</name>
</gene>
<accession>A0A0S6VRN5</accession>
<proteinExistence type="predicted"/>
<name>A0A0S6VRN5_9BACT</name>
<dbReference type="AlphaFoldDB" id="A0A0S6VRN5"/>